<gene>
    <name evidence="1" type="ORF">L195_g047361</name>
</gene>
<accession>A0A2K3MK86</accession>
<name>A0A2K3MK86_TRIPR</name>
<dbReference type="AlphaFoldDB" id="A0A2K3MK86"/>
<dbReference type="EMBL" id="ASHM01065469">
    <property type="protein sequence ID" value="PNX91231.1"/>
    <property type="molecule type" value="Genomic_DNA"/>
</dbReference>
<evidence type="ECO:0000313" key="2">
    <source>
        <dbReference type="Proteomes" id="UP000236291"/>
    </source>
</evidence>
<reference evidence="1 2" key="1">
    <citation type="journal article" date="2014" name="Am. J. Bot.">
        <title>Genome assembly and annotation for red clover (Trifolium pratense; Fabaceae).</title>
        <authorList>
            <person name="Istvanek J."/>
            <person name="Jaros M."/>
            <person name="Krenek A."/>
            <person name="Repkova J."/>
        </authorList>
    </citation>
    <scope>NUCLEOTIDE SEQUENCE [LARGE SCALE GENOMIC DNA]</scope>
    <source>
        <strain evidence="2">cv. Tatra</strain>
        <tissue evidence="1">Young leaves</tissue>
    </source>
</reference>
<evidence type="ECO:0000313" key="1">
    <source>
        <dbReference type="EMBL" id="PNX91231.1"/>
    </source>
</evidence>
<reference evidence="1 2" key="2">
    <citation type="journal article" date="2017" name="Front. Plant Sci.">
        <title>Gene Classification and Mining of Molecular Markers Useful in Red Clover (Trifolium pratense) Breeding.</title>
        <authorList>
            <person name="Istvanek J."/>
            <person name="Dluhosova J."/>
            <person name="Dluhos P."/>
            <person name="Patkova L."/>
            <person name="Nedelnik J."/>
            <person name="Repkova J."/>
        </authorList>
    </citation>
    <scope>NUCLEOTIDE SEQUENCE [LARGE SCALE GENOMIC DNA]</scope>
    <source>
        <strain evidence="2">cv. Tatra</strain>
        <tissue evidence="1">Young leaves</tissue>
    </source>
</reference>
<comment type="caution">
    <text evidence="1">The sequence shown here is derived from an EMBL/GenBank/DDBJ whole genome shotgun (WGS) entry which is preliminary data.</text>
</comment>
<proteinExistence type="predicted"/>
<sequence length="89" mass="9894">MANVMPRAIIASTTPSSSFRCNRKCGIQRRFTVSMSTELRFVGDHMWAAEARQRVMGKRKGNDCHSSAFSTKQDSPALICHSCVNVNIC</sequence>
<organism evidence="1 2">
    <name type="scientific">Trifolium pratense</name>
    <name type="common">Red clover</name>
    <dbReference type="NCBI Taxonomy" id="57577"/>
    <lineage>
        <taxon>Eukaryota</taxon>
        <taxon>Viridiplantae</taxon>
        <taxon>Streptophyta</taxon>
        <taxon>Embryophyta</taxon>
        <taxon>Tracheophyta</taxon>
        <taxon>Spermatophyta</taxon>
        <taxon>Magnoliopsida</taxon>
        <taxon>eudicotyledons</taxon>
        <taxon>Gunneridae</taxon>
        <taxon>Pentapetalae</taxon>
        <taxon>rosids</taxon>
        <taxon>fabids</taxon>
        <taxon>Fabales</taxon>
        <taxon>Fabaceae</taxon>
        <taxon>Papilionoideae</taxon>
        <taxon>50 kb inversion clade</taxon>
        <taxon>NPAAA clade</taxon>
        <taxon>Hologalegina</taxon>
        <taxon>IRL clade</taxon>
        <taxon>Trifolieae</taxon>
        <taxon>Trifolium</taxon>
    </lineage>
</organism>
<dbReference type="Proteomes" id="UP000236291">
    <property type="component" value="Unassembled WGS sequence"/>
</dbReference>
<protein>
    <submittedName>
        <fullName evidence="1">Uncharacterized protein</fullName>
    </submittedName>
</protein>